<evidence type="ECO:0000313" key="2">
    <source>
        <dbReference type="Proteomes" id="UP001059617"/>
    </source>
</evidence>
<organism evidence="1 2">
    <name type="scientific">Dactylosporangium fulvum</name>
    <dbReference type="NCBI Taxonomy" id="53359"/>
    <lineage>
        <taxon>Bacteria</taxon>
        <taxon>Bacillati</taxon>
        <taxon>Actinomycetota</taxon>
        <taxon>Actinomycetes</taxon>
        <taxon>Micromonosporales</taxon>
        <taxon>Micromonosporaceae</taxon>
        <taxon>Dactylosporangium</taxon>
    </lineage>
</organism>
<proteinExistence type="predicted"/>
<protein>
    <recommendedName>
        <fullName evidence="3">Prohibitin family protein</fullName>
    </recommendedName>
</protein>
<reference evidence="1" key="2">
    <citation type="submission" date="2022-09" db="EMBL/GenBank/DDBJ databases">
        <title>Biosynthetic gene clusters of Dactylosporangioum fulvum.</title>
        <authorList>
            <person name="Caradec T."/>
        </authorList>
    </citation>
    <scope>NUCLEOTIDE SEQUENCE</scope>
    <source>
        <strain evidence="1">NRRL B-16292</strain>
    </source>
</reference>
<keyword evidence="2" id="KW-1185">Reference proteome</keyword>
<evidence type="ECO:0008006" key="3">
    <source>
        <dbReference type="Google" id="ProtNLM"/>
    </source>
</evidence>
<sequence length="55" mass="5632">MLLGFIGVIVGIVVASRGSAQAVTGAFVSKGGQFVELAKADERFAYTLSQAGVRS</sequence>
<dbReference type="RefSeq" id="WP_259858597.1">
    <property type="nucleotide sequence ID" value="NZ_BAAAST010000058.1"/>
</dbReference>
<accession>A0ABY5VVK9</accession>
<reference evidence="1" key="1">
    <citation type="submission" date="2021-04" db="EMBL/GenBank/DDBJ databases">
        <authorList>
            <person name="Hartkoorn R.C."/>
            <person name="Beaudoing E."/>
            <person name="Hot D."/>
        </authorList>
    </citation>
    <scope>NUCLEOTIDE SEQUENCE</scope>
    <source>
        <strain evidence="1">NRRL B-16292</strain>
    </source>
</reference>
<evidence type="ECO:0000313" key="1">
    <source>
        <dbReference type="EMBL" id="UWP80834.1"/>
    </source>
</evidence>
<name>A0ABY5VVK9_9ACTN</name>
<dbReference type="Proteomes" id="UP001059617">
    <property type="component" value="Chromosome"/>
</dbReference>
<gene>
    <name evidence="1" type="ORF">Dfulv_37725</name>
</gene>
<dbReference type="EMBL" id="CP073720">
    <property type="protein sequence ID" value="UWP80834.1"/>
    <property type="molecule type" value="Genomic_DNA"/>
</dbReference>